<keyword evidence="1" id="KW-0812">Transmembrane</keyword>
<comment type="caution">
    <text evidence="2">The sequence shown here is derived from an EMBL/GenBank/DDBJ whole genome shotgun (WGS) entry which is preliminary data.</text>
</comment>
<dbReference type="Pfam" id="PF14014">
    <property type="entry name" value="DUF4230"/>
    <property type="match status" value="1"/>
</dbReference>
<organism evidence="2 3">
    <name type="scientific">Novosphingobium kunmingense</name>
    <dbReference type="NCBI Taxonomy" id="1211806"/>
    <lineage>
        <taxon>Bacteria</taxon>
        <taxon>Pseudomonadati</taxon>
        <taxon>Pseudomonadota</taxon>
        <taxon>Alphaproteobacteria</taxon>
        <taxon>Sphingomonadales</taxon>
        <taxon>Sphingomonadaceae</taxon>
        <taxon>Novosphingobium</taxon>
    </lineage>
</organism>
<keyword evidence="1" id="KW-0472">Membrane</keyword>
<sequence length="225" mass="25000">MDDHRLTEAPSRTAGPAVSLARSGGLVRASLPWLLFIATLGVLGWHVFKPEKLGDPLATSLVAFEKQNRLTVFSAELAPVVASDDSRYFGMLKTRQVAVIPARVDFTMDLSAMNRDRLKWDQDKRRLDVLLPPLQLSRPNLDEARAQYLREGVFITREAQDKLNRNTTQLAEQQAMRAAANPVLMQLARSAAKDAIRQNLAIPLQVAGYGDVTVEVRFEGEPVPQ</sequence>
<evidence type="ECO:0000256" key="1">
    <source>
        <dbReference type="SAM" id="Phobius"/>
    </source>
</evidence>
<evidence type="ECO:0000313" key="2">
    <source>
        <dbReference type="EMBL" id="PKB14728.1"/>
    </source>
</evidence>
<keyword evidence="3" id="KW-1185">Reference proteome</keyword>
<dbReference type="InterPro" id="IPR025324">
    <property type="entry name" value="DUF4230"/>
</dbReference>
<dbReference type="RefSeq" id="WP_100867527.1">
    <property type="nucleotide sequence ID" value="NZ_PHUF01000004.1"/>
</dbReference>
<dbReference type="OrthoDB" id="7558887at2"/>
<evidence type="ECO:0000313" key="3">
    <source>
        <dbReference type="Proteomes" id="UP000232587"/>
    </source>
</evidence>
<keyword evidence="1" id="KW-1133">Transmembrane helix</keyword>
<proteinExistence type="predicted"/>
<accession>A0A2N0H719</accession>
<gene>
    <name evidence="2" type="ORF">B0I00_2326</name>
</gene>
<feature type="transmembrane region" description="Helical" evidence="1">
    <location>
        <begin position="30"/>
        <end position="48"/>
    </location>
</feature>
<dbReference type="EMBL" id="PHUF01000004">
    <property type="protein sequence ID" value="PKB14728.1"/>
    <property type="molecule type" value="Genomic_DNA"/>
</dbReference>
<dbReference type="Proteomes" id="UP000232587">
    <property type="component" value="Unassembled WGS sequence"/>
</dbReference>
<protein>
    <submittedName>
        <fullName evidence="2">Uncharacterized protein DUF4230</fullName>
    </submittedName>
</protein>
<reference evidence="2 3" key="1">
    <citation type="submission" date="2017-11" db="EMBL/GenBank/DDBJ databases">
        <title>Genomic Encyclopedia of Type Strains, Phase III (KMG-III): the genomes of soil and plant-associated and newly described type strains.</title>
        <authorList>
            <person name="Whitman W."/>
        </authorList>
    </citation>
    <scope>NUCLEOTIDE SEQUENCE [LARGE SCALE GENOMIC DNA]</scope>
    <source>
        <strain evidence="2 3">CGMCC 1.12274</strain>
    </source>
</reference>
<name>A0A2N0H719_9SPHN</name>
<dbReference type="AlphaFoldDB" id="A0A2N0H719"/>